<evidence type="ECO:0000256" key="1">
    <source>
        <dbReference type="SAM" id="MobiDB-lite"/>
    </source>
</evidence>
<evidence type="ECO:0000313" key="4">
    <source>
        <dbReference type="Proteomes" id="UP001161409"/>
    </source>
</evidence>
<proteinExistence type="predicted"/>
<reference evidence="3" key="2">
    <citation type="submission" date="2023-01" db="EMBL/GenBank/DDBJ databases">
        <title>Draft genome sequence of Sneathiella chinensis strain NBRC 103408.</title>
        <authorList>
            <person name="Sun Q."/>
            <person name="Mori K."/>
        </authorList>
    </citation>
    <scope>NUCLEOTIDE SEQUENCE</scope>
    <source>
        <strain evidence="3">NBRC 103408</strain>
    </source>
</reference>
<feature type="chain" id="PRO_5047523557" evidence="2">
    <location>
        <begin position="20"/>
        <end position="149"/>
    </location>
</feature>
<keyword evidence="2" id="KW-0732">Signal</keyword>
<evidence type="ECO:0000256" key="2">
    <source>
        <dbReference type="SAM" id="SignalP"/>
    </source>
</evidence>
<organism evidence="3 4">
    <name type="scientific">Sneathiella chinensis</name>
    <dbReference type="NCBI Taxonomy" id="349750"/>
    <lineage>
        <taxon>Bacteria</taxon>
        <taxon>Pseudomonadati</taxon>
        <taxon>Pseudomonadota</taxon>
        <taxon>Alphaproteobacteria</taxon>
        <taxon>Sneathiellales</taxon>
        <taxon>Sneathiellaceae</taxon>
        <taxon>Sneathiella</taxon>
    </lineage>
</organism>
<dbReference type="EMBL" id="BSNF01000008">
    <property type="protein sequence ID" value="GLQ07757.1"/>
    <property type="molecule type" value="Genomic_DNA"/>
</dbReference>
<feature type="region of interest" description="Disordered" evidence="1">
    <location>
        <begin position="61"/>
        <end position="91"/>
    </location>
</feature>
<accession>A0ABQ5U6H4</accession>
<sequence length="149" mass="16674">MKKILACLVLGSVAIGSTAAVTPSAMASQRTVKDSDEALDIVFSEIERRIIRDFFRDRDDRYHDKKHKSKKGLPPGLAKKDTLPPGLAKQLARNGTLPPGLAKRDLPRDLYYRLPHRDGLYERVIVGNDVVLLKRGANLIYDIIKDIVN</sequence>
<gene>
    <name evidence="3" type="ORF">GCM10007924_29780</name>
</gene>
<keyword evidence="4" id="KW-1185">Reference proteome</keyword>
<dbReference type="RefSeq" id="WP_169561806.1">
    <property type="nucleotide sequence ID" value="NZ_BSNF01000008.1"/>
</dbReference>
<comment type="caution">
    <text evidence="3">The sequence shown here is derived from an EMBL/GenBank/DDBJ whole genome shotgun (WGS) entry which is preliminary data.</text>
</comment>
<dbReference type="Proteomes" id="UP001161409">
    <property type="component" value="Unassembled WGS sequence"/>
</dbReference>
<protein>
    <submittedName>
        <fullName evidence="3">Uncharacterized protein</fullName>
    </submittedName>
</protein>
<dbReference type="Gene3D" id="3.10.450.160">
    <property type="entry name" value="inner membrane protein cigr"/>
    <property type="match status" value="1"/>
</dbReference>
<reference evidence="3" key="1">
    <citation type="journal article" date="2014" name="Int. J. Syst. Evol. Microbiol.">
        <title>Complete genome of a new Firmicutes species belonging to the dominant human colonic microbiota ('Ruminococcus bicirculans') reveals two chromosomes and a selective capacity to utilize plant glucans.</title>
        <authorList>
            <consortium name="NISC Comparative Sequencing Program"/>
            <person name="Wegmann U."/>
            <person name="Louis P."/>
            <person name="Goesmann A."/>
            <person name="Henrissat B."/>
            <person name="Duncan S.H."/>
            <person name="Flint H.J."/>
        </authorList>
    </citation>
    <scope>NUCLEOTIDE SEQUENCE</scope>
    <source>
        <strain evidence="3">NBRC 103408</strain>
    </source>
</reference>
<feature type="signal peptide" evidence="2">
    <location>
        <begin position="1"/>
        <end position="19"/>
    </location>
</feature>
<name>A0ABQ5U6H4_9PROT</name>
<evidence type="ECO:0000313" key="3">
    <source>
        <dbReference type="EMBL" id="GLQ07757.1"/>
    </source>
</evidence>